<accession>A0A9D2P0M6</accession>
<protein>
    <submittedName>
        <fullName evidence="2">Copper amine oxidase N-terminal domain-containing protein</fullName>
    </submittedName>
</protein>
<evidence type="ECO:0000313" key="3">
    <source>
        <dbReference type="Proteomes" id="UP000823882"/>
    </source>
</evidence>
<evidence type="ECO:0000313" key="2">
    <source>
        <dbReference type="EMBL" id="HJC40248.1"/>
    </source>
</evidence>
<proteinExistence type="predicted"/>
<gene>
    <name evidence="2" type="ORF">H9701_01665</name>
</gene>
<sequence length="662" mass="73959">MKKAGLFALIWICFFPSLWTLDVSADELIRPPQWCSTEDYIQIEGSKAYQGACWEELQAMRNAAVEGEAVSTQDALQLVEGYDGGLSFELGLIAFQSACNAQDAGQTSWESHLQEAEEHFRTVAEGEPAGEAQRLAWLWYARCGLLSEDPDGAAFQEGMARLAAYPDFQARTAVVCASMDGRVPADKLELLDAPVILLDGQPLVLSRDSWPEVVENRTMLPIRSLAESIGCWVEWDGGAQTVTIRRAGDVLTFTMGSDTALLGGLELPLETAPYVRDSRTFLPARAFLETMEQSVEWVQGPNVISVTENRALVGESVAIEDWVLALAPFNDDEYLPDWDFSVLGGGPRSAEYAQFCRDFMSFDQTLATRRASVINSCQNAYKNCLNYLAREKEEKEELSVYFRANIIENMGQACLLAQVAYGAGYFTYSEVLYYCQDLVELFRTSFQSWADVQEAYLYSASLFKEDGYIIIGGEWIGDELVGGIRLNTYEFRSEKLANAIEARPDIYRDTLFEEEFVRIEAPLKNLSLPFDTFTTLISGDKVPIFQAPDGETSVAVERMDDTQVLRIYVVNATSQATMVHSYLECLESHGFSLNEEVSSIKYEDIMEVGGYEVSADMAARGMNYLMEKPSIIAGSRICVRILAPFPLDDTTEGIEVRIYWTE</sequence>
<feature type="domain" description="Copper amine oxidase-like N-terminal" evidence="1">
    <location>
        <begin position="199"/>
        <end position="305"/>
    </location>
</feature>
<dbReference type="SUPFAM" id="SSF55383">
    <property type="entry name" value="Copper amine oxidase, domain N"/>
    <property type="match status" value="1"/>
</dbReference>
<reference evidence="2" key="1">
    <citation type="journal article" date="2021" name="PeerJ">
        <title>Extensive microbial diversity within the chicken gut microbiome revealed by metagenomics and culture.</title>
        <authorList>
            <person name="Gilroy R."/>
            <person name="Ravi A."/>
            <person name="Getino M."/>
            <person name="Pursley I."/>
            <person name="Horton D.L."/>
            <person name="Alikhan N.F."/>
            <person name="Baker D."/>
            <person name="Gharbi K."/>
            <person name="Hall N."/>
            <person name="Watson M."/>
            <person name="Adriaenssens E.M."/>
            <person name="Foster-Nyarko E."/>
            <person name="Jarju S."/>
            <person name="Secka A."/>
            <person name="Antonio M."/>
            <person name="Oren A."/>
            <person name="Chaudhuri R.R."/>
            <person name="La Ragione R."/>
            <person name="Hildebrand F."/>
            <person name="Pallen M.J."/>
        </authorList>
    </citation>
    <scope>NUCLEOTIDE SEQUENCE</scope>
    <source>
        <strain evidence="2">CHK186-1790</strain>
    </source>
</reference>
<dbReference type="Pfam" id="PF07833">
    <property type="entry name" value="Cu_amine_oxidN1"/>
    <property type="match status" value="1"/>
</dbReference>
<dbReference type="InterPro" id="IPR036582">
    <property type="entry name" value="Mao_N_sf"/>
</dbReference>
<evidence type="ECO:0000259" key="1">
    <source>
        <dbReference type="Pfam" id="PF07833"/>
    </source>
</evidence>
<name>A0A9D2P0M6_9FIRM</name>
<organism evidence="2 3">
    <name type="scientific">Candidatus Intestinimonas pullistercoris</name>
    <dbReference type="NCBI Taxonomy" id="2838623"/>
    <lineage>
        <taxon>Bacteria</taxon>
        <taxon>Bacillati</taxon>
        <taxon>Bacillota</taxon>
        <taxon>Clostridia</taxon>
        <taxon>Eubacteriales</taxon>
        <taxon>Intestinimonas</taxon>
    </lineage>
</organism>
<dbReference type="InterPro" id="IPR012854">
    <property type="entry name" value="Cu_amine_oxidase-like_N"/>
</dbReference>
<comment type="caution">
    <text evidence="2">The sequence shown here is derived from an EMBL/GenBank/DDBJ whole genome shotgun (WGS) entry which is preliminary data.</text>
</comment>
<dbReference type="Gene3D" id="3.30.457.10">
    <property type="entry name" value="Copper amine oxidase-like, N-terminal domain"/>
    <property type="match status" value="1"/>
</dbReference>
<dbReference type="AlphaFoldDB" id="A0A9D2P0M6"/>
<reference evidence="2" key="2">
    <citation type="submission" date="2021-04" db="EMBL/GenBank/DDBJ databases">
        <authorList>
            <person name="Gilroy R."/>
        </authorList>
    </citation>
    <scope>NUCLEOTIDE SEQUENCE</scope>
    <source>
        <strain evidence="2">CHK186-1790</strain>
    </source>
</reference>
<dbReference type="Proteomes" id="UP000823882">
    <property type="component" value="Unassembled WGS sequence"/>
</dbReference>
<dbReference type="EMBL" id="DWWJ01000029">
    <property type="protein sequence ID" value="HJC40248.1"/>
    <property type="molecule type" value="Genomic_DNA"/>
</dbReference>